<dbReference type="RefSeq" id="XP_002910393.1">
    <property type="nucleotide sequence ID" value="XM_002910347.1"/>
</dbReference>
<feature type="region of interest" description="Disordered" evidence="1">
    <location>
        <begin position="114"/>
        <end position="155"/>
    </location>
</feature>
<comment type="caution">
    <text evidence="2">The sequence shown here is derived from an EMBL/GenBank/DDBJ whole genome shotgun (WGS) entry which is preliminary data.</text>
</comment>
<proteinExistence type="predicted"/>
<dbReference type="HOGENOM" id="CLU_1695372_0_0_1"/>
<dbReference type="VEuPathDB" id="FungiDB:CC1G_15300"/>
<evidence type="ECO:0000313" key="2">
    <source>
        <dbReference type="EMBL" id="EFI26899.1"/>
    </source>
</evidence>
<protein>
    <submittedName>
        <fullName evidence="2">Uncharacterized protein</fullName>
    </submittedName>
</protein>
<evidence type="ECO:0000313" key="3">
    <source>
        <dbReference type="Proteomes" id="UP000001861"/>
    </source>
</evidence>
<feature type="compositionally biased region" description="Polar residues" evidence="1">
    <location>
        <begin position="119"/>
        <end position="133"/>
    </location>
</feature>
<dbReference type="EMBL" id="AACS02000010">
    <property type="protein sequence ID" value="EFI26899.1"/>
    <property type="molecule type" value="Genomic_DNA"/>
</dbReference>
<dbReference type="KEGG" id="cci:CC1G_15300"/>
<organism evidence="2 3">
    <name type="scientific">Coprinopsis cinerea (strain Okayama-7 / 130 / ATCC MYA-4618 / FGSC 9003)</name>
    <name type="common">Inky cap fungus</name>
    <name type="synonym">Hormographiella aspergillata</name>
    <dbReference type="NCBI Taxonomy" id="240176"/>
    <lineage>
        <taxon>Eukaryota</taxon>
        <taxon>Fungi</taxon>
        <taxon>Dikarya</taxon>
        <taxon>Basidiomycota</taxon>
        <taxon>Agaricomycotina</taxon>
        <taxon>Agaricomycetes</taxon>
        <taxon>Agaricomycetidae</taxon>
        <taxon>Agaricales</taxon>
        <taxon>Agaricineae</taxon>
        <taxon>Psathyrellaceae</taxon>
        <taxon>Coprinopsis</taxon>
    </lineage>
</organism>
<dbReference type="Proteomes" id="UP000001861">
    <property type="component" value="Unassembled WGS sequence"/>
</dbReference>
<name>D6RPX9_COPC7</name>
<dbReference type="AlphaFoldDB" id="D6RPX9"/>
<dbReference type="InParanoid" id="D6RPX9"/>
<reference evidence="2 3" key="1">
    <citation type="journal article" date="2010" name="Proc. Natl. Acad. Sci. U.S.A.">
        <title>Insights into evolution of multicellular fungi from the assembled chromosomes of the mushroom Coprinopsis cinerea (Coprinus cinereus).</title>
        <authorList>
            <person name="Stajich J.E."/>
            <person name="Wilke S.K."/>
            <person name="Ahren D."/>
            <person name="Au C.H."/>
            <person name="Birren B.W."/>
            <person name="Borodovsky M."/>
            <person name="Burns C."/>
            <person name="Canback B."/>
            <person name="Casselton L.A."/>
            <person name="Cheng C.K."/>
            <person name="Deng J."/>
            <person name="Dietrich F.S."/>
            <person name="Fargo D.C."/>
            <person name="Farman M.L."/>
            <person name="Gathman A.C."/>
            <person name="Goldberg J."/>
            <person name="Guigo R."/>
            <person name="Hoegger P.J."/>
            <person name="Hooker J.B."/>
            <person name="Huggins A."/>
            <person name="James T.Y."/>
            <person name="Kamada T."/>
            <person name="Kilaru S."/>
            <person name="Kodira C."/>
            <person name="Kues U."/>
            <person name="Kupfer D."/>
            <person name="Kwan H.S."/>
            <person name="Lomsadze A."/>
            <person name="Li W."/>
            <person name="Lilly W.W."/>
            <person name="Ma L.J."/>
            <person name="Mackey A.J."/>
            <person name="Manning G."/>
            <person name="Martin F."/>
            <person name="Muraguchi H."/>
            <person name="Natvig D.O."/>
            <person name="Palmerini H."/>
            <person name="Ramesh M.A."/>
            <person name="Rehmeyer C.J."/>
            <person name="Roe B.A."/>
            <person name="Shenoy N."/>
            <person name="Stanke M."/>
            <person name="Ter-Hovhannisyan V."/>
            <person name="Tunlid A."/>
            <person name="Velagapudi R."/>
            <person name="Vision T.J."/>
            <person name="Zeng Q."/>
            <person name="Zolan M.E."/>
            <person name="Pukkila P.J."/>
        </authorList>
    </citation>
    <scope>NUCLEOTIDE SEQUENCE [LARGE SCALE GENOMIC DNA]</scope>
    <source>
        <strain evidence="3">Okayama-7 / 130 / ATCC MYA-4618 / FGSC 9003</strain>
    </source>
</reference>
<gene>
    <name evidence="2" type="ORF">CC1G_15300</name>
</gene>
<accession>D6RPX9</accession>
<sequence length="155" mass="16606">MLVVVIALGPSLSPELNTVMHTFLSRSSGLLGIFAKGMVGVGGQETKAQLQGPLDATRRNYVIDQVSASNESVTKVASRQGHDAVNTAGCNQQLVQNPDILNEDMEVCNMSSIKDDRSMQPQPQATLSSSTSLNHHDDRSIKMSGPRAPEKNSIC</sequence>
<keyword evidence="3" id="KW-1185">Reference proteome</keyword>
<dbReference type="GeneID" id="9379187"/>
<evidence type="ECO:0000256" key="1">
    <source>
        <dbReference type="SAM" id="MobiDB-lite"/>
    </source>
</evidence>